<dbReference type="EMBL" id="MN982383">
    <property type="protein sequence ID" value="QIJ56907.1"/>
    <property type="molecule type" value="Genomic_RNA"/>
</dbReference>
<evidence type="ECO:0000313" key="3">
    <source>
        <dbReference type="EMBL" id="QIJ56907.1"/>
    </source>
</evidence>
<name>A0A6G7NRL9_9VIRU</name>
<organism evidence="2">
    <name type="scientific">Scaphoideus titanus toti-like virus 1</name>
    <dbReference type="NCBI Taxonomy" id="2716559"/>
    <lineage>
        <taxon>Viruses</taxon>
        <taxon>Riboviria</taxon>
        <taxon>Orthornavirae</taxon>
        <taxon>Duplornaviricota</taxon>
        <taxon>Chrymotiviricetes</taxon>
        <taxon>Ghabrivirales</taxon>
        <taxon>Alphatotivirineae</taxon>
        <taxon>Spiciviridae</taxon>
        <taxon>Spicivirus</taxon>
        <taxon>Spicivirus hachi</taxon>
    </lineage>
</organism>
<feature type="region of interest" description="Disordered" evidence="1">
    <location>
        <begin position="341"/>
        <end position="380"/>
    </location>
</feature>
<reference evidence="2" key="1">
    <citation type="journal article" date="2020" name="Viruses">
        <title>New Viral Sequences Identified in the Flavescence Doree Phytoplasma Vector Scaphoideus titanus.</title>
        <authorList>
            <person name="Ottati S."/>
            <person name="Chiapello M."/>
            <person name="Galetto L."/>
            <person name="Bosco D."/>
            <person name="Marzachi C."/>
            <person name="Abba S."/>
        </authorList>
    </citation>
    <scope>NUCLEOTIDE SEQUENCE</scope>
    <source>
        <strain evidence="3">St_CH</strain>
        <strain evidence="2">St_IT2</strain>
    </source>
</reference>
<feature type="compositionally biased region" description="Polar residues" evidence="1">
    <location>
        <begin position="1"/>
        <end position="19"/>
    </location>
</feature>
<accession>A0A6G7NRL9</accession>
<proteinExistence type="predicted"/>
<dbReference type="EMBL" id="MN982382">
    <property type="protein sequence ID" value="QIJ56905.1"/>
    <property type="molecule type" value="Genomic_RNA"/>
</dbReference>
<protein>
    <submittedName>
        <fullName evidence="2">Proline-alanine-rich protein</fullName>
    </submittedName>
</protein>
<reference evidence="2" key="2">
    <citation type="submission" date="2020-01" db="EMBL/GenBank/DDBJ databases">
        <authorList>
            <person name="Abba' S."/>
        </authorList>
    </citation>
    <scope>NUCLEOTIDE SEQUENCE</scope>
    <source>
        <strain evidence="3">St_CH</strain>
        <strain evidence="2">St_IT2</strain>
    </source>
</reference>
<feature type="compositionally biased region" description="Low complexity" evidence="1">
    <location>
        <begin position="59"/>
        <end position="71"/>
    </location>
</feature>
<feature type="region of interest" description="Disordered" evidence="1">
    <location>
        <begin position="1"/>
        <end position="155"/>
    </location>
</feature>
<evidence type="ECO:0000256" key="1">
    <source>
        <dbReference type="SAM" id="MobiDB-lite"/>
    </source>
</evidence>
<evidence type="ECO:0000313" key="2">
    <source>
        <dbReference type="EMBL" id="QIJ56905.1"/>
    </source>
</evidence>
<sequence length="1130" mass="120535">MAGNNPLNVAATASKSSEVNRPLPFMASSQPPSVRALGEDPLLELQKRRPATTSPPEVSANSPPHSSPESSGHALVVSSDPAFVAGPPPKPLNPLELSPPAATDLVPPGTSGGASGPAQPRGGAPLPPPAKTGSRAKREGPKADAGSVSANPPGQVDLTKLARIAPAQAAAEEALLLQQGLTALKEVSRPVDPQWLTNVRTVAGIAVPAVVDVGLSAIAPEAIPALGEATPEIEEAVQGAIDWATLRLPEGSTPPDQMTLSQVYRAAKAAVAKPKPLRVNLPDLDTVEAMALELQKERENRLTALLLWLHDYEQMFAVSDDDPEDYPLHVHTKVDFLHAMPPSRDADVHSGLSLQPPAPVHSAPRPGHPAESDHGHHHMPKVRRGNKMVTADTVGYHASGPGVWVKTGDHSIEAQGITSSLLVEDTSTDIGPPEFCKTLAPALRSRADQINWVAAQHAIQVGSYICVSAPGGGYTPPVLIAGNVLPFHEEPLDAVAERHDLHLHTGTAREVYTFSTSDISAYMIGAVANEKLVSNAIGAELRIAHVQALKQLTTCITRGLRVYDNELLYAKLMYYSMVRDEFTYAAQNPVAVAFPAGANLPNVVNLDADPLDILIIPNILAQAQLVLLGWVDVDVTNPVDWQILRWIAAAGCRLNGAAGQQSPHSCYMEWPAIPINILNHGAEPPAGNAALVTATDLISFAIRLANNRAEWGSLMRGLYAAFDLIGMRMVGDAEGFWPVKPDLSPISPHLPACGDYNFMFRILGITPPDNVAARLEVQAYGSLSSSERTRAFALYTGVLSSATTTLMYDLNLTCADLHAWGDHVAGVSQVLVAIMNAGMNCPNPFNPNSEPGLKRLPKKAFKLWLGCGVQGDLYPQTFWGGTYGNDNHFEDAYAGLVQTAAPRYFNPLCVHNWLRVLPMEWGLVGPRPRVNLEPDVRVTGAAARLGWYGSRGAKAYGALINSDQPMKLVIYGAQAVNVITQSTRRAAAQAPAISHQFAAWDAKANTTTTTEPEWDPPVADGANDHPYMGGLFSFEPCYLRSFDYATNEVWAPCIVGDALPADERYHLRSYTGQVDENAGIRLEVETDAGAPLALMGNLNLNFGGNMEARVMKAGEAPAPVATTPAAVNPP</sequence>